<proteinExistence type="predicted"/>
<dbReference type="Proteomes" id="UP000235145">
    <property type="component" value="Unassembled WGS sequence"/>
</dbReference>
<dbReference type="InterPro" id="IPR004146">
    <property type="entry name" value="DC1"/>
</dbReference>
<dbReference type="SUPFAM" id="SSF57889">
    <property type="entry name" value="Cysteine-rich domain"/>
    <property type="match status" value="1"/>
</dbReference>
<reference evidence="3 4" key="1">
    <citation type="journal article" date="2017" name="Nat. Commun.">
        <title>Genome assembly with in vitro proximity ligation data and whole-genome triplication in lettuce.</title>
        <authorList>
            <person name="Reyes-Chin-Wo S."/>
            <person name="Wang Z."/>
            <person name="Yang X."/>
            <person name="Kozik A."/>
            <person name="Arikit S."/>
            <person name="Song C."/>
            <person name="Xia L."/>
            <person name="Froenicke L."/>
            <person name="Lavelle D.O."/>
            <person name="Truco M.J."/>
            <person name="Xia R."/>
            <person name="Zhu S."/>
            <person name="Xu C."/>
            <person name="Xu H."/>
            <person name="Xu X."/>
            <person name="Cox K."/>
            <person name="Korf I."/>
            <person name="Meyers B.C."/>
            <person name="Michelmore R.W."/>
        </authorList>
    </citation>
    <scope>NUCLEOTIDE SEQUENCE [LARGE SCALE GENOMIC DNA]</scope>
    <source>
        <strain evidence="4">cv. Salinas</strain>
        <tissue evidence="3">Seedlings</tissue>
    </source>
</reference>
<evidence type="ECO:0000313" key="3">
    <source>
        <dbReference type="EMBL" id="KAJ0199794.1"/>
    </source>
</evidence>
<evidence type="ECO:0000256" key="1">
    <source>
        <dbReference type="ARBA" id="ARBA00022737"/>
    </source>
</evidence>
<gene>
    <name evidence="3" type="ORF">LSAT_V11C600329120</name>
</gene>
<dbReference type="AlphaFoldDB" id="A0A9R1X5W6"/>
<comment type="caution">
    <text evidence="3">The sequence shown here is derived from an EMBL/GenBank/DDBJ whole genome shotgun (WGS) entry which is preliminary data.</text>
</comment>
<dbReference type="Pfam" id="PF03107">
    <property type="entry name" value="C1_2"/>
    <property type="match status" value="1"/>
</dbReference>
<evidence type="ECO:0000259" key="2">
    <source>
        <dbReference type="Pfam" id="PF03107"/>
    </source>
</evidence>
<keyword evidence="4" id="KW-1185">Reference proteome</keyword>
<dbReference type="EMBL" id="NBSK02000006">
    <property type="protein sequence ID" value="KAJ0199794.1"/>
    <property type="molecule type" value="Genomic_DNA"/>
</dbReference>
<accession>A0A9R1X5W6</accession>
<evidence type="ECO:0000313" key="4">
    <source>
        <dbReference type="Proteomes" id="UP000235145"/>
    </source>
</evidence>
<keyword evidence="1" id="KW-0677">Repeat</keyword>
<organism evidence="3 4">
    <name type="scientific">Lactuca sativa</name>
    <name type="common">Garden lettuce</name>
    <dbReference type="NCBI Taxonomy" id="4236"/>
    <lineage>
        <taxon>Eukaryota</taxon>
        <taxon>Viridiplantae</taxon>
        <taxon>Streptophyta</taxon>
        <taxon>Embryophyta</taxon>
        <taxon>Tracheophyta</taxon>
        <taxon>Spermatophyta</taxon>
        <taxon>Magnoliopsida</taxon>
        <taxon>eudicotyledons</taxon>
        <taxon>Gunneridae</taxon>
        <taxon>Pentapetalae</taxon>
        <taxon>asterids</taxon>
        <taxon>campanulids</taxon>
        <taxon>Asterales</taxon>
        <taxon>Asteraceae</taxon>
        <taxon>Cichorioideae</taxon>
        <taxon>Cichorieae</taxon>
        <taxon>Lactucinae</taxon>
        <taxon>Lactuca</taxon>
    </lineage>
</organism>
<protein>
    <recommendedName>
        <fullName evidence="2">DC1 domain-containing protein</fullName>
    </recommendedName>
</protein>
<feature type="domain" description="DC1" evidence="2">
    <location>
        <begin position="38"/>
        <end position="80"/>
    </location>
</feature>
<sequence length="157" mass="17595">MTSLIYRILISTFSYKCKTCTFNLDVNCAFLPNTIKHKSHKHPLIQVIDTETPCNACDMGFSGISYACKACDFLLDMFCAIRSPHSLGHRWKCTPSSPFIIATNAKIPFTSISLLETIILMVFWSSNVGQESVVSIYALVVIMVGNIEGRFHCFNKL</sequence>
<dbReference type="InterPro" id="IPR046349">
    <property type="entry name" value="C1-like_sf"/>
</dbReference>
<dbReference type="PANTHER" id="PTHR46288:SF27">
    <property type="entry name" value="CYSTEINE_HISTIDINE-RICH C1 DOMAIN FAMILY PROTEIN"/>
    <property type="match status" value="1"/>
</dbReference>
<dbReference type="PANTHER" id="PTHR46288">
    <property type="entry name" value="PHORBOL-ESTER/DAG-TYPE DOMAIN-CONTAINING PROTEIN"/>
    <property type="match status" value="1"/>
</dbReference>
<name>A0A9R1X5W6_LACSA</name>